<dbReference type="AlphaFoldDB" id="A0A4Z1AG36"/>
<comment type="caution">
    <text evidence="4">The sequence shown here is derived from an EMBL/GenBank/DDBJ whole genome shotgun (WGS) entry which is preliminary data.</text>
</comment>
<organism evidence="4 5">
    <name type="scientific">Leptospira dzoumogneensis</name>
    <dbReference type="NCBI Taxonomy" id="2484904"/>
    <lineage>
        <taxon>Bacteria</taxon>
        <taxon>Pseudomonadati</taxon>
        <taxon>Spirochaetota</taxon>
        <taxon>Spirochaetia</taxon>
        <taxon>Leptospirales</taxon>
        <taxon>Leptospiraceae</taxon>
        <taxon>Leptospira</taxon>
    </lineage>
</organism>
<keyword evidence="5" id="KW-1185">Reference proteome</keyword>
<accession>A0A4Z1AG36</accession>
<evidence type="ECO:0000256" key="2">
    <source>
        <dbReference type="ARBA" id="ARBA00023043"/>
    </source>
</evidence>
<keyword evidence="2 3" id="KW-0040">ANK repeat</keyword>
<sequence>MEDKNGTSAWEKYKTTMSASSDRNSFDLARSGNLEDLSRKLDSLKDINLKNEKGHSLLMLAAYYGQEGTVRYLLSQGADPNSTDLSGNSILMGVSFKGYSNILKLLLEAGADPDYQNPKGQTALQFAEMFGRREICRILSQNTSQSSSTISFMRSWIRFFTQNALKGGRR</sequence>
<dbReference type="InterPro" id="IPR002110">
    <property type="entry name" value="Ankyrin_rpt"/>
</dbReference>
<reference evidence="4" key="1">
    <citation type="journal article" date="2019" name="PLoS Negl. Trop. Dis.">
        <title>Revisiting the worldwide diversity of Leptospira species in the environment.</title>
        <authorList>
            <person name="Vincent A.T."/>
            <person name="Schiettekatte O."/>
            <person name="Bourhy P."/>
            <person name="Veyrier F.J."/>
            <person name="Picardeau M."/>
        </authorList>
    </citation>
    <scope>NUCLEOTIDE SEQUENCE [LARGE SCALE GENOMIC DNA]</scope>
    <source>
        <strain evidence="4">201601113</strain>
    </source>
</reference>
<evidence type="ECO:0000313" key="4">
    <source>
        <dbReference type="EMBL" id="TGM96696.1"/>
    </source>
</evidence>
<dbReference type="SMART" id="SM00248">
    <property type="entry name" value="ANK"/>
    <property type="match status" value="3"/>
</dbReference>
<dbReference type="SUPFAM" id="SSF48403">
    <property type="entry name" value="Ankyrin repeat"/>
    <property type="match status" value="1"/>
</dbReference>
<keyword evidence="1" id="KW-0677">Repeat</keyword>
<dbReference type="InterPro" id="IPR050776">
    <property type="entry name" value="Ank_Repeat/CDKN_Inhibitor"/>
</dbReference>
<dbReference type="RefSeq" id="WP_135758098.1">
    <property type="nucleotide sequence ID" value="NZ_RQHS01000021.1"/>
</dbReference>
<feature type="repeat" description="ANK" evidence="3">
    <location>
        <begin position="53"/>
        <end position="85"/>
    </location>
</feature>
<name>A0A4Z1AG36_9LEPT</name>
<evidence type="ECO:0000256" key="3">
    <source>
        <dbReference type="PROSITE-ProRule" id="PRU00023"/>
    </source>
</evidence>
<dbReference type="PANTHER" id="PTHR24201">
    <property type="entry name" value="ANK_REP_REGION DOMAIN-CONTAINING PROTEIN"/>
    <property type="match status" value="1"/>
</dbReference>
<dbReference type="Gene3D" id="1.25.40.20">
    <property type="entry name" value="Ankyrin repeat-containing domain"/>
    <property type="match status" value="1"/>
</dbReference>
<dbReference type="PROSITE" id="PS50088">
    <property type="entry name" value="ANK_REPEAT"/>
    <property type="match status" value="2"/>
</dbReference>
<dbReference type="OrthoDB" id="671583at2"/>
<dbReference type="Pfam" id="PF12796">
    <property type="entry name" value="Ank_2"/>
    <property type="match status" value="1"/>
</dbReference>
<proteinExistence type="predicted"/>
<evidence type="ECO:0000313" key="5">
    <source>
        <dbReference type="Proteomes" id="UP000297241"/>
    </source>
</evidence>
<dbReference type="Proteomes" id="UP000297241">
    <property type="component" value="Unassembled WGS sequence"/>
</dbReference>
<dbReference type="InterPro" id="IPR036770">
    <property type="entry name" value="Ankyrin_rpt-contain_sf"/>
</dbReference>
<dbReference type="PROSITE" id="PS50297">
    <property type="entry name" value="ANK_REP_REGION"/>
    <property type="match status" value="2"/>
</dbReference>
<feature type="repeat" description="ANK" evidence="3">
    <location>
        <begin position="86"/>
        <end position="118"/>
    </location>
</feature>
<gene>
    <name evidence="4" type="ORF">EHR06_16975</name>
</gene>
<protein>
    <submittedName>
        <fullName evidence="4">Ankyrin repeat domain-containing protein</fullName>
    </submittedName>
</protein>
<dbReference type="EMBL" id="RQHS01000021">
    <property type="protein sequence ID" value="TGM96696.1"/>
    <property type="molecule type" value="Genomic_DNA"/>
</dbReference>
<evidence type="ECO:0000256" key="1">
    <source>
        <dbReference type="ARBA" id="ARBA00022737"/>
    </source>
</evidence>